<feature type="compositionally biased region" description="Gly residues" evidence="2">
    <location>
        <begin position="615"/>
        <end position="629"/>
    </location>
</feature>
<feature type="compositionally biased region" description="Low complexity" evidence="2">
    <location>
        <begin position="630"/>
        <end position="651"/>
    </location>
</feature>
<feature type="domain" description="Glyoxal oxidase N-terminal" evidence="4">
    <location>
        <begin position="96"/>
        <end position="444"/>
    </location>
</feature>
<dbReference type="SUPFAM" id="SSF81296">
    <property type="entry name" value="E set domains"/>
    <property type="match status" value="1"/>
</dbReference>
<evidence type="ECO:0000256" key="3">
    <source>
        <dbReference type="SAM" id="SignalP"/>
    </source>
</evidence>
<proteinExistence type="predicted"/>
<dbReference type="AlphaFoldDB" id="A0A4P9WAG8"/>
<keyword evidence="1 3" id="KW-0732">Signal</keyword>
<evidence type="ECO:0000259" key="5">
    <source>
        <dbReference type="Pfam" id="PF09118"/>
    </source>
</evidence>
<evidence type="ECO:0008006" key="8">
    <source>
        <dbReference type="Google" id="ProtNLM"/>
    </source>
</evidence>
<gene>
    <name evidence="6" type="ORF">BDK51DRAFT_15919</name>
</gene>
<dbReference type="EMBL" id="KZ996004">
    <property type="protein sequence ID" value="RKO89589.1"/>
    <property type="molecule type" value="Genomic_DNA"/>
</dbReference>
<dbReference type="OrthoDB" id="2019572at2759"/>
<dbReference type="InterPro" id="IPR011043">
    <property type="entry name" value="Gal_Oxase/kelch_b-propeller"/>
</dbReference>
<dbReference type="Gene3D" id="2.60.40.10">
    <property type="entry name" value="Immunoglobulins"/>
    <property type="match status" value="1"/>
</dbReference>
<organism evidence="6 7">
    <name type="scientific">Blyttiomyces helicus</name>
    <dbReference type="NCBI Taxonomy" id="388810"/>
    <lineage>
        <taxon>Eukaryota</taxon>
        <taxon>Fungi</taxon>
        <taxon>Fungi incertae sedis</taxon>
        <taxon>Chytridiomycota</taxon>
        <taxon>Chytridiomycota incertae sedis</taxon>
        <taxon>Chytridiomycetes</taxon>
        <taxon>Chytridiomycetes incertae sedis</taxon>
        <taxon>Blyttiomyces</taxon>
    </lineage>
</organism>
<dbReference type="CDD" id="cd02851">
    <property type="entry name" value="E_set_GO_C"/>
    <property type="match status" value="1"/>
</dbReference>
<dbReference type="PANTHER" id="PTHR32208:SF21">
    <property type="entry name" value="LOW QUALITY PROTEIN: ALDEHYDE OXIDASE GLOX-LIKE"/>
    <property type="match status" value="1"/>
</dbReference>
<evidence type="ECO:0000256" key="1">
    <source>
        <dbReference type="ARBA" id="ARBA00022729"/>
    </source>
</evidence>
<name>A0A4P9WAG8_9FUNG</name>
<dbReference type="InterPro" id="IPR013783">
    <property type="entry name" value="Ig-like_fold"/>
</dbReference>
<protein>
    <recommendedName>
        <fullName evidence="8">Glyoxal oxidase N-terminus-domain-containing protein</fullName>
    </recommendedName>
</protein>
<dbReference type="InterPro" id="IPR014756">
    <property type="entry name" value="Ig_E-set"/>
</dbReference>
<dbReference type="PANTHER" id="PTHR32208">
    <property type="entry name" value="SECRETED PROTEIN-RELATED"/>
    <property type="match status" value="1"/>
</dbReference>
<dbReference type="InterPro" id="IPR009880">
    <property type="entry name" value="Glyoxal_oxidase_N"/>
</dbReference>
<accession>A0A4P9WAG8</accession>
<evidence type="ECO:0000259" key="4">
    <source>
        <dbReference type="Pfam" id="PF07250"/>
    </source>
</evidence>
<dbReference type="Gene3D" id="2.130.10.80">
    <property type="entry name" value="Galactose oxidase/kelch, beta-propeller"/>
    <property type="match status" value="1"/>
</dbReference>
<dbReference type="InterPro" id="IPR037293">
    <property type="entry name" value="Gal_Oxidase_central_sf"/>
</dbReference>
<evidence type="ECO:0000313" key="7">
    <source>
        <dbReference type="Proteomes" id="UP000269721"/>
    </source>
</evidence>
<reference evidence="7" key="1">
    <citation type="journal article" date="2018" name="Nat. Microbiol.">
        <title>Leveraging single-cell genomics to expand the fungal tree of life.</title>
        <authorList>
            <person name="Ahrendt S.R."/>
            <person name="Quandt C.A."/>
            <person name="Ciobanu D."/>
            <person name="Clum A."/>
            <person name="Salamov A."/>
            <person name="Andreopoulos B."/>
            <person name="Cheng J.F."/>
            <person name="Woyke T."/>
            <person name="Pelin A."/>
            <person name="Henrissat B."/>
            <person name="Reynolds N.K."/>
            <person name="Benny G.L."/>
            <person name="Smith M.E."/>
            <person name="James T.Y."/>
            <person name="Grigoriev I.V."/>
        </authorList>
    </citation>
    <scope>NUCLEOTIDE SEQUENCE [LARGE SCALE GENOMIC DNA]</scope>
</reference>
<dbReference type="SUPFAM" id="SSF50965">
    <property type="entry name" value="Galactose oxidase, central domain"/>
    <property type="match status" value="1"/>
</dbReference>
<feature type="region of interest" description="Disordered" evidence="2">
    <location>
        <begin position="610"/>
        <end position="651"/>
    </location>
</feature>
<dbReference type="Pfam" id="PF07250">
    <property type="entry name" value="Glyoxal_oxid_N"/>
    <property type="match status" value="1"/>
</dbReference>
<feature type="signal peptide" evidence="3">
    <location>
        <begin position="1"/>
        <end position="20"/>
    </location>
</feature>
<evidence type="ECO:0000313" key="6">
    <source>
        <dbReference type="EMBL" id="RKO89589.1"/>
    </source>
</evidence>
<feature type="chain" id="PRO_5020273531" description="Glyoxal oxidase N-terminus-domain-containing protein" evidence="3">
    <location>
        <begin position="21"/>
        <end position="677"/>
    </location>
</feature>
<keyword evidence="7" id="KW-1185">Reference proteome</keyword>
<dbReference type="Proteomes" id="UP000269721">
    <property type="component" value="Unassembled WGS sequence"/>
</dbReference>
<dbReference type="InterPro" id="IPR015202">
    <property type="entry name" value="GO-like_E_set"/>
</dbReference>
<sequence length="677" mass="71007">MNARLASVTLAALAAAAVSAQSAQLGSWDIIGNSGVTCIHTMLLPEGRLMCIERPHKGPFYPGNSVNNRTVALIQLEGEGNPVVGSSKVMDGASEVYANSFCGGHVQMANGSILVVGGDKQEWADEAGNRFLVSGGSGVRVYDPCTTPDCQQGQWSAAPNMTTTRWYPTVVTLADGNAIIIGGSLENINMQAPDPDGNDNPTYEYLHPPNVGSWPRNISLLTWAFPHSLYPPAVLMPNEKVFVLISNKSLVIDPKEDFSDPNAQPSFPITDLTPDKFPNNPKHSPWIYPHSATMTVLPMTKKNNHSFVVQFCGGSQHPDSAPRPYASASCVTINPNDVTPEWSAPDPMPHARVMLDSIILPDGKILYANGAGWGQAGGDAGQAQYAADPVYAVDLFDPDAPSGSQWTSLQNATVPRLYHSGMILLPSGHVITTGSEMQNYVDFWGSGGPNISCYPSATYDGPKTWTAKPMCTSPFEQRIERFTPPYLLSTIARPSIITAPTTLTYQSRFKITVAGTVDRVTLIRYSTSTHGLNTDQRFWELEIVARDGNDIYMNAPPSGGYMPPGNHMIWALNSGIPSIAATILLQNGNVTQVPIPAGANVTVTPAAAANATGSGPAGGPSGTAPGGAGANSSASASSTSAPTPVSTAGGKSAASKVAGVAGSVAAVAVMAVAAAFL</sequence>
<evidence type="ECO:0000256" key="2">
    <source>
        <dbReference type="SAM" id="MobiDB-lite"/>
    </source>
</evidence>
<dbReference type="Pfam" id="PF09118">
    <property type="entry name" value="GO-like_E_set"/>
    <property type="match status" value="1"/>
</dbReference>
<feature type="domain" description="Galactose oxidase-like Early set" evidence="5">
    <location>
        <begin position="493"/>
        <end position="583"/>
    </location>
</feature>